<dbReference type="SUPFAM" id="SSF57535">
    <property type="entry name" value="Complement control module/SCR domain"/>
    <property type="match status" value="4"/>
</dbReference>
<dbReference type="CDD" id="cd00033">
    <property type="entry name" value="CCP"/>
    <property type="match status" value="4"/>
</dbReference>
<feature type="disulfide bond" evidence="5">
    <location>
        <begin position="59"/>
        <end position="86"/>
    </location>
</feature>
<dbReference type="EMBL" id="JAACNH010000002">
    <property type="protein sequence ID" value="KAG8450945.1"/>
    <property type="molecule type" value="Genomic_DNA"/>
</dbReference>
<feature type="domain" description="Sushi" evidence="7">
    <location>
        <begin position="89"/>
        <end position="148"/>
    </location>
</feature>
<dbReference type="InterPro" id="IPR000436">
    <property type="entry name" value="Sushi_SCR_CCP_dom"/>
</dbReference>
<dbReference type="OrthoDB" id="6480633at2759"/>
<comment type="caution">
    <text evidence="8">The sequence shown here is derived from an EMBL/GenBank/DDBJ whole genome shotgun (WGS) entry which is preliminary data.</text>
</comment>
<protein>
    <recommendedName>
        <fullName evidence="7">Sushi domain-containing protein</fullName>
    </recommendedName>
</protein>
<dbReference type="Pfam" id="PF00084">
    <property type="entry name" value="Sushi"/>
    <property type="match status" value="4"/>
</dbReference>
<dbReference type="PANTHER" id="PTHR45656">
    <property type="entry name" value="PROTEIN CBR-CLEC-78"/>
    <property type="match status" value="1"/>
</dbReference>
<feature type="domain" description="Sushi" evidence="7">
    <location>
        <begin position="209"/>
        <end position="268"/>
    </location>
</feature>
<feature type="disulfide bond" evidence="5">
    <location>
        <begin position="239"/>
        <end position="266"/>
    </location>
</feature>
<evidence type="ECO:0000256" key="2">
    <source>
        <dbReference type="ARBA" id="ARBA00022729"/>
    </source>
</evidence>
<evidence type="ECO:0000256" key="1">
    <source>
        <dbReference type="ARBA" id="ARBA00022659"/>
    </source>
</evidence>
<feature type="domain" description="Sushi" evidence="7">
    <location>
        <begin position="27"/>
        <end position="88"/>
    </location>
</feature>
<keyword evidence="9" id="KW-1185">Reference proteome</keyword>
<dbReference type="SMART" id="SM00032">
    <property type="entry name" value="CCP"/>
    <property type="match status" value="4"/>
</dbReference>
<proteinExistence type="predicted"/>
<dbReference type="Gene3D" id="2.10.70.10">
    <property type="entry name" value="Complement Module, domain 1"/>
    <property type="match status" value="4"/>
</dbReference>
<keyword evidence="3" id="KW-0677">Repeat</keyword>
<dbReference type="InterPro" id="IPR035976">
    <property type="entry name" value="Sushi/SCR/CCP_sf"/>
</dbReference>
<gene>
    <name evidence="8" type="ORF">GDO86_003287</name>
</gene>
<dbReference type="FunFam" id="2.10.70.10:FF:000014">
    <property type="entry name" value="Membrane cofactor protein"/>
    <property type="match status" value="1"/>
</dbReference>
<feature type="chain" id="PRO_5035866297" description="Sushi domain-containing protein" evidence="6">
    <location>
        <begin position="28"/>
        <end position="309"/>
    </location>
</feature>
<keyword evidence="1 5" id="KW-0768">Sushi</keyword>
<evidence type="ECO:0000313" key="9">
    <source>
        <dbReference type="Proteomes" id="UP000812440"/>
    </source>
</evidence>
<evidence type="ECO:0000256" key="6">
    <source>
        <dbReference type="SAM" id="SignalP"/>
    </source>
</evidence>
<dbReference type="InterPro" id="IPR051277">
    <property type="entry name" value="SEZ6_CSMD_C4BPB_Regulators"/>
</dbReference>
<evidence type="ECO:0000256" key="5">
    <source>
        <dbReference type="PROSITE-ProRule" id="PRU00302"/>
    </source>
</evidence>
<dbReference type="AlphaFoldDB" id="A0A8T2K098"/>
<dbReference type="PROSITE" id="PS50923">
    <property type="entry name" value="SUSHI"/>
    <property type="match status" value="4"/>
</dbReference>
<dbReference type="Proteomes" id="UP000812440">
    <property type="component" value="Chromosome 2"/>
</dbReference>
<keyword evidence="4 5" id="KW-1015">Disulfide bond</keyword>
<evidence type="ECO:0000313" key="8">
    <source>
        <dbReference type="EMBL" id="KAG8450945.1"/>
    </source>
</evidence>
<sequence length="309" mass="33616">MSPHSSITRSCTFIFFCFLSSFTGIKGSCGPPPKLTFGEPKSETSNDSYPEGTVIQYSCRPGYKPVSGAATSINCKGGVWAYKDFCEVLTCGSPGEVQNGQWIEPINQTVGSTVYFKCDPGYRSTSKQNSRYCGISGTWSDVYPNCEAQTCAPPDPFSDGTFQPAKEEYNYQDSVSYKCSKGLALIGETSIFCTAEGKWSSNVPICRDVECENPVVENGEKTSGFRGPYRLNFAVSFNCKDGYKLVGSDHVTCTVNNTWAPLLPVCQKITDKENGDNQGKPGNGAAVIVGNLRQMLVMFSTVLAMNTFF</sequence>
<feature type="disulfide bond" evidence="5">
    <location>
        <begin position="179"/>
        <end position="206"/>
    </location>
</feature>
<reference evidence="8" key="1">
    <citation type="thesis" date="2020" institute="ProQuest LLC" country="789 East Eisenhower Parkway, Ann Arbor, MI, USA">
        <title>Comparative Genomics and Chromosome Evolution.</title>
        <authorList>
            <person name="Mudd A.B."/>
        </authorList>
    </citation>
    <scope>NUCLEOTIDE SEQUENCE</scope>
    <source>
        <strain evidence="8">Female2</strain>
        <tissue evidence="8">Blood</tissue>
    </source>
</reference>
<evidence type="ECO:0000259" key="7">
    <source>
        <dbReference type="PROSITE" id="PS50923"/>
    </source>
</evidence>
<accession>A0A8T2K098</accession>
<feature type="domain" description="Sushi" evidence="7">
    <location>
        <begin position="149"/>
        <end position="208"/>
    </location>
</feature>
<dbReference type="PANTHER" id="PTHR45656:SF4">
    <property type="entry name" value="PROTEIN CBR-CLEC-78"/>
    <property type="match status" value="1"/>
</dbReference>
<name>A0A8T2K098_9PIPI</name>
<comment type="caution">
    <text evidence="5">Lacks conserved residue(s) required for the propagation of feature annotation.</text>
</comment>
<organism evidence="8 9">
    <name type="scientific">Hymenochirus boettgeri</name>
    <name type="common">Congo dwarf clawed frog</name>
    <dbReference type="NCBI Taxonomy" id="247094"/>
    <lineage>
        <taxon>Eukaryota</taxon>
        <taxon>Metazoa</taxon>
        <taxon>Chordata</taxon>
        <taxon>Craniata</taxon>
        <taxon>Vertebrata</taxon>
        <taxon>Euteleostomi</taxon>
        <taxon>Amphibia</taxon>
        <taxon>Batrachia</taxon>
        <taxon>Anura</taxon>
        <taxon>Pipoidea</taxon>
        <taxon>Pipidae</taxon>
        <taxon>Pipinae</taxon>
        <taxon>Hymenochirus</taxon>
    </lineage>
</organism>
<evidence type="ECO:0000256" key="4">
    <source>
        <dbReference type="ARBA" id="ARBA00023157"/>
    </source>
</evidence>
<evidence type="ECO:0000256" key="3">
    <source>
        <dbReference type="ARBA" id="ARBA00022737"/>
    </source>
</evidence>
<feature type="signal peptide" evidence="6">
    <location>
        <begin position="1"/>
        <end position="27"/>
    </location>
</feature>
<keyword evidence="2 6" id="KW-0732">Signal</keyword>